<organism evidence="1">
    <name type="scientific">marine sediment metagenome</name>
    <dbReference type="NCBI Taxonomy" id="412755"/>
    <lineage>
        <taxon>unclassified sequences</taxon>
        <taxon>metagenomes</taxon>
        <taxon>ecological metagenomes</taxon>
    </lineage>
</organism>
<evidence type="ECO:0000313" key="1">
    <source>
        <dbReference type="EMBL" id="KKK78372.1"/>
    </source>
</evidence>
<feature type="non-terminal residue" evidence="1">
    <location>
        <position position="102"/>
    </location>
</feature>
<dbReference type="AlphaFoldDB" id="A0A0F8YAE8"/>
<reference evidence="1" key="1">
    <citation type="journal article" date="2015" name="Nature">
        <title>Complex archaea that bridge the gap between prokaryotes and eukaryotes.</title>
        <authorList>
            <person name="Spang A."/>
            <person name="Saw J.H."/>
            <person name="Jorgensen S.L."/>
            <person name="Zaremba-Niedzwiedzka K."/>
            <person name="Martijn J."/>
            <person name="Lind A.E."/>
            <person name="van Eijk R."/>
            <person name="Schleper C."/>
            <person name="Guy L."/>
            <person name="Ettema T.J."/>
        </authorList>
    </citation>
    <scope>NUCLEOTIDE SEQUENCE</scope>
</reference>
<comment type="caution">
    <text evidence="1">The sequence shown here is derived from an EMBL/GenBank/DDBJ whole genome shotgun (WGS) entry which is preliminary data.</text>
</comment>
<sequence>MHFLFKSEVETVDIKKNYYKKVVYCPDCFKTQLKKLDICILYNKYQCWNKDCKAKDTPFVVLNGYIKDKDLFDGGCDSCHEPFHREFVVDGDKNPLLQFQCN</sequence>
<dbReference type="EMBL" id="LAZR01054518">
    <property type="protein sequence ID" value="KKK78372.1"/>
    <property type="molecule type" value="Genomic_DNA"/>
</dbReference>
<protein>
    <submittedName>
        <fullName evidence="1">Uncharacterized protein</fullName>
    </submittedName>
</protein>
<accession>A0A0F8YAE8</accession>
<gene>
    <name evidence="1" type="ORF">LCGC14_2844220</name>
</gene>
<proteinExistence type="predicted"/>
<name>A0A0F8YAE8_9ZZZZ</name>